<keyword evidence="3" id="KW-0238">DNA-binding</keyword>
<reference evidence="7" key="1">
    <citation type="submission" date="2018-01" db="EMBL/GenBank/DDBJ databases">
        <authorList>
            <person name="Kerou L M."/>
        </authorList>
    </citation>
    <scope>NUCLEOTIDE SEQUENCE [LARGE SCALE GENOMIC DNA]</scope>
    <source>
        <strain evidence="7">SCU2</strain>
    </source>
</reference>
<dbReference type="AlphaFoldDB" id="A0A2K5APU0"/>
<sequence>MYISRFSQIIVLGKARDRLESIKAAHSKHGMGGRGRTQRMEDYLEVIYELMEHKGYVSMSDISNYLNVSSASVTKMVQRLHESGYIEYEKYRGIRMKDKGLEIAKMIRERHSILIELLLLLGIEEEDAHRITEGIEHYFDNRSLKRLEQLIQIIKSDESIAKRISNL</sequence>
<organism evidence="6 7">
    <name type="scientific">Candidatus Nitrosocaldus cavascurensis</name>
    <dbReference type="NCBI Taxonomy" id="2058097"/>
    <lineage>
        <taxon>Archaea</taxon>
        <taxon>Nitrososphaerota</taxon>
        <taxon>Nitrososphaeria</taxon>
        <taxon>Candidatus Nitrosocaldales</taxon>
        <taxon>Candidatus Nitrosocaldaceae</taxon>
        <taxon>Candidatus Nitrosocaldus</taxon>
    </lineage>
</organism>
<evidence type="ECO:0000313" key="6">
    <source>
        <dbReference type="EMBL" id="SPC33627.1"/>
    </source>
</evidence>
<dbReference type="SMART" id="SM00529">
    <property type="entry name" value="HTH_DTXR"/>
    <property type="match status" value="1"/>
</dbReference>
<dbReference type="SUPFAM" id="SSF47979">
    <property type="entry name" value="Iron-dependent repressor protein, dimerization domain"/>
    <property type="match status" value="1"/>
</dbReference>
<accession>A0A2K5APU0</accession>
<keyword evidence="2" id="KW-0805">Transcription regulation</keyword>
<dbReference type="InterPro" id="IPR022689">
    <property type="entry name" value="Iron_dep_repressor"/>
</dbReference>
<dbReference type="GO" id="GO:0046983">
    <property type="term" value="F:protein dimerization activity"/>
    <property type="evidence" value="ECO:0007669"/>
    <property type="project" value="InterPro"/>
</dbReference>
<gene>
    <name evidence="6" type="ORF">NCAV_0433</name>
</gene>
<dbReference type="PANTHER" id="PTHR33238">
    <property type="entry name" value="IRON (METAL) DEPENDENT REPRESSOR, DTXR FAMILY"/>
    <property type="match status" value="1"/>
</dbReference>
<dbReference type="Gene3D" id="1.10.60.10">
    <property type="entry name" value="Iron dependent repressor, metal binding and dimerisation domain"/>
    <property type="match status" value="1"/>
</dbReference>
<dbReference type="GO" id="GO:0003700">
    <property type="term" value="F:DNA-binding transcription factor activity"/>
    <property type="evidence" value="ECO:0007669"/>
    <property type="project" value="InterPro"/>
</dbReference>
<evidence type="ECO:0000256" key="2">
    <source>
        <dbReference type="ARBA" id="ARBA00023015"/>
    </source>
</evidence>
<protein>
    <submittedName>
        <fullName evidence="6">Iron (Metal) dependent repressor, DtxR family</fullName>
    </submittedName>
</protein>
<dbReference type="Pfam" id="PF02742">
    <property type="entry name" value="Fe_dep_repr_C"/>
    <property type="match status" value="1"/>
</dbReference>
<dbReference type="Gene3D" id="1.10.10.10">
    <property type="entry name" value="Winged helix-like DNA-binding domain superfamily/Winged helix DNA-binding domain"/>
    <property type="match status" value="1"/>
</dbReference>
<feature type="domain" description="HTH dtxR-type" evidence="5">
    <location>
        <begin position="36"/>
        <end position="97"/>
    </location>
</feature>
<dbReference type="Proteomes" id="UP000236248">
    <property type="component" value="Chromosome NCAV"/>
</dbReference>
<evidence type="ECO:0000259" key="5">
    <source>
        <dbReference type="PROSITE" id="PS50944"/>
    </source>
</evidence>
<dbReference type="InterPro" id="IPR050536">
    <property type="entry name" value="DtxR_MntR_Metal-Reg"/>
</dbReference>
<dbReference type="EMBL" id="LT981265">
    <property type="protein sequence ID" value="SPC33627.1"/>
    <property type="molecule type" value="Genomic_DNA"/>
</dbReference>
<dbReference type="Pfam" id="PF01325">
    <property type="entry name" value="Fe_dep_repress"/>
    <property type="match status" value="1"/>
</dbReference>
<evidence type="ECO:0000313" key="7">
    <source>
        <dbReference type="Proteomes" id="UP000236248"/>
    </source>
</evidence>
<proteinExistence type="inferred from homology"/>
<dbReference type="InterPro" id="IPR001367">
    <property type="entry name" value="Fe_dep_repressor"/>
</dbReference>
<evidence type="ECO:0000256" key="3">
    <source>
        <dbReference type="ARBA" id="ARBA00023125"/>
    </source>
</evidence>
<dbReference type="GO" id="GO:0003677">
    <property type="term" value="F:DNA binding"/>
    <property type="evidence" value="ECO:0007669"/>
    <property type="project" value="UniProtKB-KW"/>
</dbReference>
<keyword evidence="4" id="KW-0804">Transcription</keyword>
<evidence type="ECO:0000256" key="1">
    <source>
        <dbReference type="ARBA" id="ARBA00007871"/>
    </source>
</evidence>
<dbReference type="SUPFAM" id="SSF46785">
    <property type="entry name" value="Winged helix' DNA-binding domain"/>
    <property type="match status" value="1"/>
</dbReference>
<dbReference type="InterPro" id="IPR036390">
    <property type="entry name" value="WH_DNA-bd_sf"/>
</dbReference>
<name>A0A2K5APU0_9ARCH</name>
<evidence type="ECO:0000256" key="4">
    <source>
        <dbReference type="ARBA" id="ARBA00023163"/>
    </source>
</evidence>
<comment type="similarity">
    <text evidence="1">Belongs to the DtxR/MntR family.</text>
</comment>
<dbReference type="FunFam" id="1.10.10.10:FF:000189">
    <property type="entry name" value="HTH-type transcriptional regulator MntR"/>
    <property type="match status" value="1"/>
</dbReference>
<keyword evidence="7" id="KW-1185">Reference proteome</keyword>
<dbReference type="KEGG" id="ncv:NCAV_0433"/>
<dbReference type="InterPro" id="IPR036388">
    <property type="entry name" value="WH-like_DNA-bd_sf"/>
</dbReference>
<dbReference type="GO" id="GO:0046914">
    <property type="term" value="F:transition metal ion binding"/>
    <property type="evidence" value="ECO:0007669"/>
    <property type="project" value="InterPro"/>
</dbReference>
<dbReference type="PROSITE" id="PS50944">
    <property type="entry name" value="HTH_DTXR"/>
    <property type="match status" value="1"/>
</dbReference>
<dbReference type="PANTHER" id="PTHR33238:SF7">
    <property type="entry name" value="IRON-DEPENDENT TRANSCRIPTIONAL REGULATOR"/>
    <property type="match status" value="1"/>
</dbReference>
<dbReference type="InterPro" id="IPR036421">
    <property type="entry name" value="Fe_dep_repressor_sf"/>
</dbReference>
<dbReference type="InterPro" id="IPR022687">
    <property type="entry name" value="HTH_DTXR"/>
</dbReference>